<dbReference type="RefSeq" id="WP_309903703.1">
    <property type="nucleotide sequence ID" value="NZ_JAVDRF010000007.1"/>
</dbReference>
<organism evidence="1 2">
    <name type="scientific">Variovorax soli</name>
    <dbReference type="NCBI Taxonomy" id="376815"/>
    <lineage>
        <taxon>Bacteria</taxon>
        <taxon>Pseudomonadati</taxon>
        <taxon>Pseudomonadota</taxon>
        <taxon>Betaproteobacteria</taxon>
        <taxon>Burkholderiales</taxon>
        <taxon>Comamonadaceae</taxon>
        <taxon>Variovorax</taxon>
    </lineage>
</organism>
<dbReference type="Proteomes" id="UP001184230">
    <property type="component" value="Unassembled WGS sequence"/>
</dbReference>
<evidence type="ECO:0000313" key="2">
    <source>
        <dbReference type="Proteomes" id="UP001184230"/>
    </source>
</evidence>
<sequence length="58" mass="6298">MDILTFSELMTGILSLLGTGILLLQATSRAPKALHDEIALSVERSIALIDTCKDSRVR</sequence>
<reference evidence="1 2" key="1">
    <citation type="submission" date="2023-07" db="EMBL/GenBank/DDBJ databases">
        <title>Sorghum-associated microbial communities from plants grown in Nebraska, USA.</title>
        <authorList>
            <person name="Schachtman D."/>
        </authorList>
    </citation>
    <scope>NUCLEOTIDE SEQUENCE [LARGE SCALE GENOMIC DNA]</scope>
    <source>
        <strain evidence="1 2">DS1781</strain>
    </source>
</reference>
<evidence type="ECO:0000313" key="1">
    <source>
        <dbReference type="EMBL" id="MDR6537641.1"/>
    </source>
</evidence>
<accession>A0ABU1NHZ9</accession>
<proteinExistence type="predicted"/>
<keyword evidence="2" id="KW-1185">Reference proteome</keyword>
<gene>
    <name evidence="1" type="ORF">J2739_003422</name>
</gene>
<protein>
    <submittedName>
        <fullName evidence="1">Uncharacterized protein</fullName>
    </submittedName>
</protein>
<comment type="caution">
    <text evidence="1">The sequence shown here is derived from an EMBL/GenBank/DDBJ whole genome shotgun (WGS) entry which is preliminary data.</text>
</comment>
<dbReference type="EMBL" id="JAVDRF010000007">
    <property type="protein sequence ID" value="MDR6537641.1"/>
    <property type="molecule type" value="Genomic_DNA"/>
</dbReference>
<name>A0ABU1NHZ9_9BURK</name>